<sequence length="318" mass="37019">MIVKRRTTPRRILVNEALLRRLPPNHPKRTDILKDLLIKKAGFKGEQDMDYYLSLLNENDFTILQDLRIPLGTNYFQIDFLLLSTKFALLIENKNMPGIIEFDPAFKQVFRTYNDNTEVYDCPVDQVKRQVYQFRNWLKKNNSNSLPLEFLVTYSNHGSILQNPSKNQEVYNRVCKGGQLVFKVDEFQNRHQGEVLSSKDVKKLSKLLMKNHEPEKADISKYNLSPSDIIPGIQCPTCEQFHMERISRKWYCSNCGTSSTNAHEQAILDYFLLIGPTMTNKQLRGFLRLPSRSTSTILLRNMSLQHTGSTKNRVYYQA</sequence>
<reference evidence="2 3" key="1">
    <citation type="submission" date="2020-03" db="EMBL/GenBank/DDBJ databases">
        <authorList>
            <person name="Sun Q."/>
        </authorList>
    </citation>
    <scope>NUCLEOTIDE SEQUENCE [LARGE SCALE GENOMIC DNA]</scope>
    <source>
        <strain evidence="2 3">KACC 21451</strain>
    </source>
</reference>
<proteinExistence type="predicted"/>
<accession>A0A846TMB4</accession>
<gene>
    <name evidence="2" type="ORF">GWK17_15110</name>
</gene>
<protein>
    <submittedName>
        <fullName evidence="2">NERD domain-containing protein</fullName>
    </submittedName>
</protein>
<dbReference type="Pfam" id="PF08378">
    <property type="entry name" value="NERD"/>
    <property type="match status" value="1"/>
</dbReference>
<dbReference type="Proteomes" id="UP000587942">
    <property type="component" value="Unassembled WGS sequence"/>
</dbReference>
<evidence type="ECO:0000313" key="3">
    <source>
        <dbReference type="Proteomes" id="UP000587942"/>
    </source>
</evidence>
<evidence type="ECO:0000313" key="2">
    <source>
        <dbReference type="EMBL" id="NKE06782.1"/>
    </source>
</evidence>
<dbReference type="PROSITE" id="PS50965">
    <property type="entry name" value="NERD"/>
    <property type="match status" value="1"/>
</dbReference>
<dbReference type="EMBL" id="JAAVUM010000010">
    <property type="protein sequence ID" value="NKE06782.1"/>
    <property type="molecule type" value="Genomic_DNA"/>
</dbReference>
<organism evidence="2 3">
    <name type="scientific">Mesobacillus selenatarsenatis</name>
    <dbReference type="NCBI Taxonomy" id="388741"/>
    <lineage>
        <taxon>Bacteria</taxon>
        <taxon>Bacillati</taxon>
        <taxon>Bacillota</taxon>
        <taxon>Bacilli</taxon>
        <taxon>Bacillales</taxon>
        <taxon>Bacillaceae</taxon>
        <taxon>Mesobacillus</taxon>
    </lineage>
</organism>
<comment type="caution">
    <text evidence="2">The sequence shown here is derived from an EMBL/GenBank/DDBJ whole genome shotgun (WGS) entry which is preliminary data.</text>
</comment>
<feature type="domain" description="NERD" evidence="1">
    <location>
        <begin position="41"/>
        <end position="157"/>
    </location>
</feature>
<name>A0A846TMB4_9BACI</name>
<dbReference type="InterPro" id="IPR011528">
    <property type="entry name" value="NERD"/>
</dbReference>
<dbReference type="AlphaFoldDB" id="A0A846TMB4"/>
<evidence type="ECO:0000259" key="1">
    <source>
        <dbReference type="PROSITE" id="PS50965"/>
    </source>
</evidence>